<comment type="caution">
    <text evidence="2">The sequence shown here is derived from an EMBL/GenBank/DDBJ whole genome shotgun (WGS) entry which is preliminary data.</text>
</comment>
<keyword evidence="1" id="KW-0472">Membrane</keyword>
<evidence type="ECO:0000313" key="2">
    <source>
        <dbReference type="EMBL" id="NVF12110.1"/>
    </source>
</evidence>
<keyword evidence="1" id="KW-0812">Transmembrane</keyword>
<gene>
    <name evidence="2" type="ORF">HV819_08995</name>
</gene>
<feature type="transmembrane region" description="Helical" evidence="1">
    <location>
        <begin position="43"/>
        <end position="65"/>
    </location>
</feature>
<evidence type="ECO:0000256" key="1">
    <source>
        <dbReference type="SAM" id="Phobius"/>
    </source>
</evidence>
<keyword evidence="1" id="KW-1133">Transmembrane helix</keyword>
<dbReference type="RefSeq" id="WP_176270024.1">
    <property type="nucleotide sequence ID" value="NZ_JABVBA010000009.1"/>
</dbReference>
<protein>
    <submittedName>
        <fullName evidence="2">Uncharacterized protein</fullName>
    </submittedName>
</protein>
<accession>A0ABX2NBL1</accession>
<evidence type="ECO:0000313" key="3">
    <source>
        <dbReference type="Proteomes" id="UP000540919"/>
    </source>
</evidence>
<keyword evidence="3" id="KW-1185">Reference proteome</keyword>
<sequence>MDNKVFKIILGIIVIIIGLKLAGFILSLFFGLAFLIIFCGGFILVPLMLLGLSIAIPVILIYGIYKYFFKKDSLN</sequence>
<dbReference type="EMBL" id="JABVBA010000009">
    <property type="protein sequence ID" value="NVF12110.1"/>
    <property type="molecule type" value="Genomic_DNA"/>
</dbReference>
<reference evidence="2 3" key="1">
    <citation type="submission" date="2020-06" db="EMBL/GenBank/DDBJ databases">
        <title>Anaerococcus sp. nov., isolated form swine feces.</title>
        <authorList>
            <person name="Yu S."/>
        </authorList>
    </citation>
    <scope>NUCLEOTIDE SEQUENCE [LARGE SCALE GENOMIC DNA]</scope>
    <source>
        <strain evidence="2 3">AGMB00486</strain>
    </source>
</reference>
<dbReference type="Proteomes" id="UP000540919">
    <property type="component" value="Unassembled WGS sequence"/>
</dbReference>
<proteinExistence type="predicted"/>
<feature type="transmembrane region" description="Helical" evidence="1">
    <location>
        <begin position="12"/>
        <end position="37"/>
    </location>
</feature>
<organism evidence="2 3">
    <name type="scientific">Anaerococcus faecalis</name>
    <dbReference type="NCBI Taxonomy" id="2742993"/>
    <lineage>
        <taxon>Bacteria</taxon>
        <taxon>Bacillati</taxon>
        <taxon>Bacillota</taxon>
        <taxon>Tissierellia</taxon>
        <taxon>Tissierellales</taxon>
        <taxon>Peptoniphilaceae</taxon>
        <taxon>Anaerococcus</taxon>
    </lineage>
</organism>
<name>A0ABX2NBL1_9FIRM</name>